<protein>
    <submittedName>
        <fullName evidence="2">Uncharacterized protein</fullName>
    </submittedName>
</protein>
<gene>
    <name evidence="2" type="ORF">TBRA_LOCUS6206</name>
</gene>
<dbReference type="EMBL" id="CADCXV010000739">
    <property type="protein sequence ID" value="CAB0034308.1"/>
    <property type="molecule type" value="Genomic_DNA"/>
</dbReference>
<reference evidence="2 3" key="1">
    <citation type="submission" date="2020-02" db="EMBL/GenBank/DDBJ databases">
        <authorList>
            <person name="Ferguson B K."/>
        </authorList>
    </citation>
    <scope>NUCLEOTIDE SEQUENCE [LARGE SCALE GENOMIC DNA]</scope>
</reference>
<keyword evidence="3" id="KW-1185">Reference proteome</keyword>
<feature type="region of interest" description="Disordered" evidence="1">
    <location>
        <begin position="147"/>
        <end position="232"/>
    </location>
</feature>
<accession>A0A6H5IB58</accession>
<sequence>MGLLTSLLNYESTDSFTEMIHKMFPSIVDDLVAQFLKREREIGNGGIVRRVPRQPREGEKGRLLARIVNFILYTREETISQRANINLPPARARVNANGYKQLCSCTLADPGAEQQQQLSHQQQYLTQRSARAHTASIRESVCERERQSSLALERGSRAERRYRRTQATLPSSHEAPADNDSPAATPTRAAQSIREKSKMKNRSIHVRGRVQRAASARQYKLSANEVKAHEAH</sequence>
<evidence type="ECO:0000256" key="1">
    <source>
        <dbReference type="SAM" id="MobiDB-lite"/>
    </source>
</evidence>
<organism evidence="2 3">
    <name type="scientific">Trichogramma brassicae</name>
    <dbReference type="NCBI Taxonomy" id="86971"/>
    <lineage>
        <taxon>Eukaryota</taxon>
        <taxon>Metazoa</taxon>
        <taxon>Ecdysozoa</taxon>
        <taxon>Arthropoda</taxon>
        <taxon>Hexapoda</taxon>
        <taxon>Insecta</taxon>
        <taxon>Pterygota</taxon>
        <taxon>Neoptera</taxon>
        <taxon>Endopterygota</taxon>
        <taxon>Hymenoptera</taxon>
        <taxon>Apocrita</taxon>
        <taxon>Proctotrupomorpha</taxon>
        <taxon>Chalcidoidea</taxon>
        <taxon>Trichogrammatidae</taxon>
        <taxon>Trichogramma</taxon>
    </lineage>
</organism>
<evidence type="ECO:0000313" key="3">
    <source>
        <dbReference type="Proteomes" id="UP000479190"/>
    </source>
</evidence>
<dbReference type="AlphaFoldDB" id="A0A6H5IB58"/>
<feature type="compositionally biased region" description="Basic residues" evidence="1">
    <location>
        <begin position="199"/>
        <end position="210"/>
    </location>
</feature>
<dbReference type="Proteomes" id="UP000479190">
    <property type="component" value="Unassembled WGS sequence"/>
</dbReference>
<name>A0A6H5IB58_9HYME</name>
<proteinExistence type="predicted"/>
<evidence type="ECO:0000313" key="2">
    <source>
        <dbReference type="EMBL" id="CAB0034308.1"/>
    </source>
</evidence>